<feature type="domain" description="Helicase ATP-binding" evidence="8">
    <location>
        <begin position="166"/>
        <end position="356"/>
    </location>
</feature>
<dbReference type="EMBL" id="NIRS01000004">
    <property type="protein sequence ID" value="PPK37636.1"/>
    <property type="molecule type" value="Genomic_DNA"/>
</dbReference>
<reference evidence="11" key="1">
    <citation type="submission" date="2017-06" db="EMBL/GenBank/DDBJ databases">
        <authorList>
            <person name="Furmanczyk E.M."/>
        </authorList>
    </citation>
    <scope>NUCLEOTIDE SEQUENCE [LARGE SCALE GENOMIC DNA]</scope>
    <source>
        <strain evidence="11">AP3_16</strain>
    </source>
</reference>
<keyword evidence="3" id="KW-0067">ATP-binding</keyword>
<evidence type="ECO:0000313" key="11">
    <source>
        <dbReference type="Proteomes" id="UP000238541"/>
    </source>
</evidence>
<dbReference type="GO" id="GO:0009378">
    <property type="term" value="F:four-way junction helicase activity"/>
    <property type="evidence" value="ECO:0007669"/>
    <property type="project" value="TreeGrafter"/>
</dbReference>
<keyword evidence="2" id="KW-0547">Nucleotide-binding</keyword>
<evidence type="ECO:0000256" key="2">
    <source>
        <dbReference type="ARBA" id="ARBA00022741"/>
    </source>
</evidence>
<name>A0A2S6FJL9_9PSED</name>
<dbReference type="PROSITE" id="PS51194">
    <property type="entry name" value="HELICASE_CTER"/>
    <property type="match status" value="1"/>
</dbReference>
<evidence type="ECO:0000256" key="1">
    <source>
        <dbReference type="ARBA" id="ARBA00005446"/>
    </source>
</evidence>
<evidence type="ECO:0000256" key="7">
    <source>
        <dbReference type="ARBA" id="ARBA00034808"/>
    </source>
</evidence>
<dbReference type="GO" id="GO:0005737">
    <property type="term" value="C:cytoplasm"/>
    <property type="evidence" value="ECO:0007669"/>
    <property type="project" value="TreeGrafter"/>
</dbReference>
<evidence type="ECO:0000259" key="8">
    <source>
        <dbReference type="PROSITE" id="PS51192"/>
    </source>
</evidence>
<dbReference type="GO" id="GO:0003677">
    <property type="term" value="F:DNA binding"/>
    <property type="evidence" value="ECO:0007669"/>
    <property type="project" value="UniProtKB-KW"/>
</dbReference>
<evidence type="ECO:0000256" key="6">
    <source>
        <dbReference type="ARBA" id="ARBA00034617"/>
    </source>
</evidence>
<dbReference type="InterPro" id="IPR014001">
    <property type="entry name" value="Helicase_ATP-bd"/>
</dbReference>
<evidence type="ECO:0000313" key="10">
    <source>
        <dbReference type="EMBL" id="PPK37636.1"/>
    </source>
</evidence>
<dbReference type="SUPFAM" id="SSF52540">
    <property type="entry name" value="P-loop containing nucleoside triphosphate hydrolases"/>
    <property type="match status" value="1"/>
</dbReference>
<evidence type="ECO:0000259" key="9">
    <source>
        <dbReference type="PROSITE" id="PS51194"/>
    </source>
</evidence>
<keyword evidence="11" id="KW-1185">Reference proteome</keyword>
<sequence>MTKHSFSDADLRSTLASWPHKCEDMAMLEGSTPFLERIRQTLLAVREHPESSPFVDLAALLRQWLLRNIRRSDAPWISVPRQALWPSSDFWRQQDFEVASLPNSIEICPNQPRLTWLNEQSDLFDDVFEVEEARTLSQIPADPFVRSKCGVTSYTGHGQREAIRALLHLPSDVTLIANLPTGSGKSLLAQLPALASSGGTLTLVIVPTVALAIDQGRRMAELLREQDFRWLERPLAYHSGLSSDERKMVFQGLREGEQRVLFTSPEAATGTLRRTLIDCARLGRVTHVVIDEAHLVVTWGSGFRPAFQLLPALISSLRAAHGGETPQPIRVVLASATLTAHTVTSLQAQFVPLGATVSIVSDIQLRPEPRYAVRYCHSSSEKTRLVLEAVKKAPRPYILYVTRPEEAEDWLLLLRQEGFKRVAAFTGETSPQDRQRLMSQWSVDQLDGMVATSAFGLGVDKNDVRCVIHATLPESLDRFYQEVGRGGRDGKASASVLIFAPEDIPQARDMAFPTLIGNKKGYERWVAMLDKPIRANSSHGGAWLDLNRLRPFLNTRGKGNRGWNLRALNLMAAAGLIEVTAFSARPPGVADEVDMEYDETQVSYAEVGFLCPQHRQLEFFATRMNEARQKMQDASAKAFRLMYQTATGEIEISDALTKLYALSLPNHWGPVTQRCGGCAFHWGPFRALAINSQSFVGRIDRFSPRGQSLLALANLPYESPHLVFITVHDLLHACATPRSILEVLVDVVRPHTVLLSLSAAEIYERGLQDRIAASRSDTFLDRFNPRVPSALYGGTDEVRFIIWTESTISSDVVAVLRAATSGLTVVFFHPSLADPYRPDRPWSDIVLHVDEETALRRIML</sequence>
<evidence type="ECO:0000256" key="3">
    <source>
        <dbReference type="ARBA" id="ARBA00022840"/>
    </source>
</evidence>
<comment type="similarity">
    <text evidence="1">Belongs to the helicase family. RecQ subfamily.</text>
</comment>
<dbReference type="Pfam" id="PF00270">
    <property type="entry name" value="DEAD"/>
    <property type="match status" value="1"/>
</dbReference>
<gene>
    <name evidence="10" type="ORF">CD175_15285</name>
</gene>
<feature type="domain" description="Helicase C-terminal" evidence="9">
    <location>
        <begin position="382"/>
        <end position="533"/>
    </location>
</feature>
<accession>A0A2S6FJL9</accession>
<dbReference type="PROSITE" id="PS51192">
    <property type="entry name" value="HELICASE_ATP_BIND_1"/>
    <property type="match status" value="1"/>
</dbReference>
<dbReference type="GO" id="GO:0005524">
    <property type="term" value="F:ATP binding"/>
    <property type="evidence" value="ECO:0007669"/>
    <property type="project" value="UniProtKB-KW"/>
</dbReference>
<dbReference type="EC" id="5.6.2.4" evidence="7"/>
<keyword evidence="5" id="KW-0413">Isomerase</keyword>
<dbReference type="SMART" id="SM00487">
    <property type="entry name" value="DEXDc"/>
    <property type="match status" value="1"/>
</dbReference>
<dbReference type="PANTHER" id="PTHR13710:SF105">
    <property type="entry name" value="ATP-DEPENDENT DNA HELICASE Q1"/>
    <property type="match status" value="1"/>
</dbReference>
<dbReference type="SMART" id="SM00490">
    <property type="entry name" value="HELICc"/>
    <property type="match status" value="1"/>
</dbReference>
<proteinExistence type="inferred from homology"/>
<organism evidence="10 11">
    <name type="scientific">Pseudomonas laurylsulfatiphila</name>
    <dbReference type="NCBI Taxonomy" id="2011015"/>
    <lineage>
        <taxon>Bacteria</taxon>
        <taxon>Pseudomonadati</taxon>
        <taxon>Pseudomonadota</taxon>
        <taxon>Gammaproteobacteria</taxon>
        <taxon>Pseudomonadales</taxon>
        <taxon>Pseudomonadaceae</taxon>
        <taxon>Pseudomonas</taxon>
    </lineage>
</organism>
<dbReference type="InterPro" id="IPR027417">
    <property type="entry name" value="P-loop_NTPase"/>
</dbReference>
<dbReference type="Pfam" id="PF00271">
    <property type="entry name" value="Helicase_C"/>
    <property type="match status" value="1"/>
</dbReference>
<dbReference type="PANTHER" id="PTHR13710">
    <property type="entry name" value="DNA HELICASE RECQ FAMILY MEMBER"/>
    <property type="match status" value="1"/>
</dbReference>
<dbReference type="GO" id="GO:0043138">
    <property type="term" value="F:3'-5' DNA helicase activity"/>
    <property type="evidence" value="ECO:0007669"/>
    <property type="project" value="UniProtKB-EC"/>
</dbReference>
<keyword evidence="4" id="KW-0238">DNA-binding</keyword>
<comment type="catalytic activity">
    <reaction evidence="6">
        <text>Couples ATP hydrolysis with the unwinding of duplex DNA by translocating in the 3'-5' direction.</text>
        <dbReference type="EC" id="5.6.2.4"/>
    </reaction>
</comment>
<dbReference type="AlphaFoldDB" id="A0A2S6FJL9"/>
<dbReference type="GO" id="GO:0005694">
    <property type="term" value="C:chromosome"/>
    <property type="evidence" value="ECO:0007669"/>
    <property type="project" value="TreeGrafter"/>
</dbReference>
<comment type="caution">
    <text evidence="10">The sequence shown here is derived from an EMBL/GenBank/DDBJ whole genome shotgun (WGS) entry which is preliminary data.</text>
</comment>
<protein>
    <recommendedName>
        <fullName evidence="7">DNA 3'-5' helicase</fullName>
        <ecNumber evidence="7">5.6.2.4</ecNumber>
    </recommendedName>
</protein>
<dbReference type="Proteomes" id="UP000238541">
    <property type="component" value="Unassembled WGS sequence"/>
</dbReference>
<evidence type="ECO:0000256" key="4">
    <source>
        <dbReference type="ARBA" id="ARBA00023125"/>
    </source>
</evidence>
<evidence type="ECO:0000256" key="5">
    <source>
        <dbReference type="ARBA" id="ARBA00023235"/>
    </source>
</evidence>
<dbReference type="InterPro" id="IPR011545">
    <property type="entry name" value="DEAD/DEAH_box_helicase_dom"/>
</dbReference>
<dbReference type="Gene3D" id="3.40.50.300">
    <property type="entry name" value="P-loop containing nucleotide triphosphate hydrolases"/>
    <property type="match status" value="2"/>
</dbReference>
<dbReference type="NCBIfam" id="NF041063">
    <property type="entry name" value="DpdF"/>
    <property type="match status" value="1"/>
</dbReference>
<dbReference type="RefSeq" id="WP_104449603.1">
    <property type="nucleotide sequence ID" value="NZ_NIRS01000004.1"/>
</dbReference>
<dbReference type="InterPro" id="IPR001650">
    <property type="entry name" value="Helicase_C-like"/>
</dbReference>
<dbReference type="GO" id="GO:0000724">
    <property type="term" value="P:double-strand break repair via homologous recombination"/>
    <property type="evidence" value="ECO:0007669"/>
    <property type="project" value="TreeGrafter"/>
</dbReference>